<name>A0A401UCR3_9BACT</name>
<dbReference type="AlphaFoldDB" id="A0A401UCR3"/>
<dbReference type="Proteomes" id="UP000288227">
    <property type="component" value="Unassembled WGS sequence"/>
</dbReference>
<reference evidence="4 5" key="1">
    <citation type="submission" date="2018-11" db="EMBL/GenBank/DDBJ databases">
        <title>Chryseotalea sanarue gen. nov., sp., nov., a member of the family Cytophagaceae, isolated from a brackish lake in Hamamatsu Japan.</title>
        <authorList>
            <person name="Maejima Y."/>
            <person name="Iino T."/>
            <person name="Muraguchi Y."/>
            <person name="Fukuda K."/>
            <person name="Ohkuma M."/>
            <person name="Moriuchi R."/>
            <person name="Dohra H."/>
            <person name="Kimbara K."/>
            <person name="Shintani M."/>
        </authorList>
    </citation>
    <scope>NUCLEOTIDE SEQUENCE [LARGE SCALE GENOMIC DNA]</scope>
    <source>
        <strain evidence="4 5">Ys</strain>
    </source>
</reference>
<dbReference type="InterPro" id="IPR000415">
    <property type="entry name" value="Nitroreductase-like"/>
</dbReference>
<dbReference type="PANTHER" id="PTHR43673">
    <property type="entry name" value="NAD(P)H NITROREDUCTASE YDGI-RELATED"/>
    <property type="match status" value="1"/>
</dbReference>
<comment type="similarity">
    <text evidence="1">Belongs to the nitroreductase family.</text>
</comment>
<organism evidence="4 5">
    <name type="scientific">Chryseotalea sanaruensis</name>
    <dbReference type="NCBI Taxonomy" id="2482724"/>
    <lineage>
        <taxon>Bacteria</taxon>
        <taxon>Pseudomonadati</taxon>
        <taxon>Bacteroidota</taxon>
        <taxon>Cytophagia</taxon>
        <taxon>Cytophagales</taxon>
        <taxon>Chryseotaleaceae</taxon>
        <taxon>Chryseotalea</taxon>
    </lineage>
</organism>
<keyword evidence="2" id="KW-0560">Oxidoreductase</keyword>
<dbReference type="SUPFAM" id="SSF55469">
    <property type="entry name" value="FMN-dependent nitroreductase-like"/>
    <property type="match status" value="1"/>
</dbReference>
<feature type="domain" description="Nitroreductase" evidence="3">
    <location>
        <begin position="21"/>
        <end position="165"/>
    </location>
</feature>
<accession>A0A401UCR3</accession>
<gene>
    <name evidence="4" type="ORF">SanaruYs_29140</name>
</gene>
<evidence type="ECO:0000256" key="1">
    <source>
        <dbReference type="ARBA" id="ARBA00007118"/>
    </source>
</evidence>
<evidence type="ECO:0000256" key="2">
    <source>
        <dbReference type="ARBA" id="ARBA00023002"/>
    </source>
</evidence>
<evidence type="ECO:0000313" key="5">
    <source>
        <dbReference type="Proteomes" id="UP000288227"/>
    </source>
</evidence>
<dbReference type="PANTHER" id="PTHR43673:SF10">
    <property type="entry name" value="NADH DEHYDROGENASE_NAD(P)H NITROREDUCTASE XCC3605-RELATED"/>
    <property type="match status" value="1"/>
</dbReference>
<dbReference type="GO" id="GO:0016491">
    <property type="term" value="F:oxidoreductase activity"/>
    <property type="evidence" value="ECO:0007669"/>
    <property type="project" value="UniProtKB-KW"/>
</dbReference>
<evidence type="ECO:0000259" key="3">
    <source>
        <dbReference type="Pfam" id="PF00881"/>
    </source>
</evidence>
<sequence>MINELTMTKSANIEFKVADLIKQRKSSRAFSTKLVEQEKINSLFEAARWSASSMNEQPWQYLFATREQTELWSKFFSVLNEGNKTWVQHVPLLIFSVTRKVFKRFNSPNAYTLYDLGAANSLLSLQAVDLGLQVRQMAGYDHQKAREIFNVPDEFELGVMMAVGYPAPIEEMPEEIQAKELTARERLLQEHFVKNGIF</sequence>
<evidence type="ECO:0000313" key="4">
    <source>
        <dbReference type="EMBL" id="GCC52676.1"/>
    </source>
</evidence>
<dbReference type="CDD" id="cd02138">
    <property type="entry name" value="TdsD-like"/>
    <property type="match status" value="1"/>
</dbReference>
<comment type="caution">
    <text evidence="4">The sequence shown here is derived from an EMBL/GenBank/DDBJ whole genome shotgun (WGS) entry which is preliminary data.</text>
</comment>
<dbReference type="Gene3D" id="3.40.109.10">
    <property type="entry name" value="NADH Oxidase"/>
    <property type="match status" value="1"/>
</dbReference>
<keyword evidence="5" id="KW-1185">Reference proteome</keyword>
<proteinExistence type="inferred from homology"/>
<protein>
    <submittedName>
        <fullName evidence="4">Nitroreductase</fullName>
    </submittedName>
</protein>
<dbReference type="EMBL" id="BHXQ01000005">
    <property type="protein sequence ID" value="GCC52676.1"/>
    <property type="molecule type" value="Genomic_DNA"/>
</dbReference>
<dbReference type="Pfam" id="PF00881">
    <property type="entry name" value="Nitroreductase"/>
    <property type="match status" value="1"/>
</dbReference>
<dbReference type="InterPro" id="IPR029479">
    <property type="entry name" value="Nitroreductase"/>
</dbReference>